<keyword evidence="1" id="KW-1133">Transmembrane helix</keyword>
<feature type="transmembrane region" description="Helical" evidence="1">
    <location>
        <begin position="105"/>
        <end position="125"/>
    </location>
</feature>
<keyword evidence="3" id="KW-1185">Reference proteome</keyword>
<dbReference type="EMBL" id="CP099837">
    <property type="protein sequence ID" value="USY22608.1"/>
    <property type="molecule type" value="Genomic_DNA"/>
</dbReference>
<sequence>MATPTTETAPRRPRPALEAVRWWQRPWILPLALFTLIFLAFSVPPYLDFDPATAPIPIRPEPAWYYPLLLSHIIGGAVLMVVAIGQVWPWLRRRRPGPHRWSGRVYVFFGVPFVGVPALLIAPLSSGSLTIAVGNTVWAVGWLAFVLLGYAAARRRRFDRHRDWMLRSVVLLYGVALSRFTCLLARRPGRSRPGGIALPAEP</sequence>
<dbReference type="Pfam" id="PF10067">
    <property type="entry name" value="DUF2306"/>
    <property type="match status" value="1"/>
</dbReference>
<name>A0ABY5DGJ1_9ACTN</name>
<organism evidence="2 3">
    <name type="scientific">Nocardiopsis exhalans</name>
    <dbReference type="NCBI Taxonomy" id="163604"/>
    <lineage>
        <taxon>Bacteria</taxon>
        <taxon>Bacillati</taxon>
        <taxon>Actinomycetota</taxon>
        <taxon>Actinomycetes</taxon>
        <taxon>Streptosporangiales</taxon>
        <taxon>Nocardiopsidaceae</taxon>
        <taxon>Nocardiopsis</taxon>
    </lineage>
</organism>
<feature type="transmembrane region" description="Helical" evidence="1">
    <location>
        <begin position="27"/>
        <end position="44"/>
    </location>
</feature>
<feature type="transmembrane region" description="Helical" evidence="1">
    <location>
        <begin position="64"/>
        <end position="84"/>
    </location>
</feature>
<dbReference type="Proteomes" id="UP001055940">
    <property type="component" value="Chromosome"/>
</dbReference>
<evidence type="ECO:0000313" key="3">
    <source>
        <dbReference type="Proteomes" id="UP001055940"/>
    </source>
</evidence>
<dbReference type="InterPro" id="IPR018750">
    <property type="entry name" value="DUF2306_membrane"/>
</dbReference>
<dbReference type="RefSeq" id="WP_254421375.1">
    <property type="nucleotide sequence ID" value="NZ_BAAAJB010000032.1"/>
</dbReference>
<evidence type="ECO:0000313" key="2">
    <source>
        <dbReference type="EMBL" id="USY22608.1"/>
    </source>
</evidence>
<evidence type="ECO:0000256" key="1">
    <source>
        <dbReference type="SAM" id="Phobius"/>
    </source>
</evidence>
<accession>A0ABY5DGJ1</accession>
<proteinExistence type="predicted"/>
<protein>
    <submittedName>
        <fullName evidence="2">DUF2306 domain-containing protein</fullName>
    </submittedName>
</protein>
<gene>
    <name evidence="2" type="ORF">NE857_13935</name>
</gene>
<feature type="transmembrane region" description="Helical" evidence="1">
    <location>
        <begin position="131"/>
        <end position="152"/>
    </location>
</feature>
<keyword evidence="1" id="KW-0812">Transmembrane</keyword>
<reference evidence="2" key="1">
    <citation type="submission" date="2022-06" db="EMBL/GenBank/DDBJ databases">
        <authorList>
            <person name="Ping M."/>
        </authorList>
    </citation>
    <scope>NUCLEOTIDE SEQUENCE</scope>
    <source>
        <strain evidence="2">JCM11759T</strain>
    </source>
</reference>
<keyword evidence="1" id="KW-0472">Membrane</keyword>